<reference evidence="1 2" key="1">
    <citation type="journal article" date="2022" name="New Phytol.">
        <title>Ecological generalism drives hyperdiversity of secondary metabolite gene clusters in xylarialean endophytes.</title>
        <authorList>
            <person name="Franco M.E.E."/>
            <person name="Wisecaver J.H."/>
            <person name="Arnold A.E."/>
            <person name="Ju Y.M."/>
            <person name="Slot J.C."/>
            <person name="Ahrendt S."/>
            <person name="Moore L.P."/>
            <person name="Eastman K.E."/>
            <person name="Scott K."/>
            <person name="Konkel Z."/>
            <person name="Mondo S.J."/>
            <person name="Kuo A."/>
            <person name="Hayes R.D."/>
            <person name="Haridas S."/>
            <person name="Andreopoulos B."/>
            <person name="Riley R."/>
            <person name="LaButti K."/>
            <person name="Pangilinan J."/>
            <person name="Lipzen A."/>
            <person name="Amirebrahimi M."/>
            <person name="Yan J."/>
            <person name="Adam C."/>
            <person name="Keymanesh K."/>
            <person name="Ng V."/>
            <person name="Louie K."/>
            <person name="Northen T."/>
            <person name="Drula E."/>
            <person name="Henrissat B."/>
            <person name="Hsieh H.M."/>
            <person name="Youens-Clark K."/>
            <person name="Lutzoni F."/>
            <person name="Miadlikowska J."/>
            <person name="Eastwood D.C."/>
            <person name="Hamelin R.C."/>
            <person name="Grigoriev I.V."/>
            <person name="U'Ren J.M."/>
        </authorList>
    </citation>
    <scope>NUCLEOTIDE SEQUENCE [LARGE SCALE GENOMIC DNA]</scope>
    <source>
        <strain evidence="1 2">CBS 119005</strain>
    </source>
</reference>
<gene>
    <name evidence="1" type="ORF">F4820DRAFT_74657</name>
</gene>
<evidence type="ECO:0000313" key="2">
    <source>
        <dbReference type="Proteomes" id="UP001497700"/>
    </source>
</evidence>
<dbReference type="EMBL" id="MU393559">
    <property type="protein sequence ID" value="KAI4861197.1"/>
    <property type="molecule type" value="Genomic_DNA"/>
</dbReference>
<organism evidence="1 2">
    <name type="scientific">Hypoxylon rubiginosum</name>
    <dbReference type="NCBI Taxonomy" id="110542"/>
    <lineage>
        <taxon>Eukaryota</taxon>
        <taxon>Fungi</taxon>
        <taxon>Dikarya</taxon>
        <taxon>Ascomycota</taxon>
        <taxon>Pezizomycotina</taxon>
        <taxon>Sordariomycetes</taxon>
        <taxon>Xylariomycetidae</taxon>
        <taxon>Xylariales</taxon>
        <taxon>Hypoxylaceae</taxon>
        <taxon>Hypoxylon</taxon>
    </lineage>
</organism>
<comment type="caution">
    <text evidence="1">The sequence shown here is derived from an EMBL/GenBank/DDBJ whole genome shotgun (WGS) entry which is preliminary data.</text>
</comment>
<accession>A0ACB9YPP0</accession>
<protein>
    <submittedName>
        <fullName evidence="1">Uncharacterized protein</fullName>
    </submittedName>
</protein>
<name>A0ACB9YPP0_9PEZI</name>
<sequence>MGPLTIELVRQICSYMGEHDVTNFRLVCKAYSNVGAEYIRPANLFMFMTNNYFEKLVTLSSSNQLARGLTSLEYAPITLYPLIYDETDYERFTIGAYDDDDFRPPPGGYHRYSTLLDEQDSIMKEDKDYQLFLSALPRFPRLRDFTLYCGDIWTVIDMKGIMDECNEFRYSTDLINLDAGSRHFGALLRALSDAKVHLETLTVVHIGWQFFDQDTQLHTIFQPIANLKSLDLTIDPRSDYDRNTNCREFMRTGPLRKCLPTITKLHSLNISFDSVDSTNYNPEAEDGQRLRYAPLDQVLPSGFTWTHLTSLSLYNIDSERQELLGFLLQHKETLRELSLQNIYLRSTSWIPLLDAMRRELFLTRPHFYCALVGHFEGGSEDGELQYWPMIYFDFPPFGVAEEDWVPKEDLCKLTERYILEGGRAYPEMKTCPLTSDNCGRR</sequence>
<proteinExistence type="predicted"/>
<keyword evidence="2" id="KW-1185">Reference proteome</keyword>
<dbReference type="Proteomes" id="UP001497700">
    <property type="component" value="Unassembled WGS sequence"/>
</dbReference>
<evidence type="ECO:0000313" key="1">
    <source>
        <dbReference type="EMBL" id="KAI4861197.1"/>
    </source>
</evidence>